<comment type="similarity">
    <text evidence="1">Belongs to the IMPACT family.</text>
</comment>
<dbReference type="GO" id="GO:0043168">
    <property type="term" value="F:anion binding"/>
    <property type="evidence" value="ECO:0007669"/>
    <property type="project" value="UniProtKB-ARBA"/>
</dbReference>
<keyword evidence="5" id="KW-1185">Reference proteome</keyword>
<protein>
    <submittedName>
        <fullName evidence="4">Putative YigZ family protein</fullName>
    </submittedName>
</protein>
<accession>A0A4R2SWA2</accession>
<reference evidence="4 5" key="1">
    <citation type="submission" date="2019-03" db="EMBL/GenBank/DDBJ databases">
        <title>Genomic Encyclopedia of Type Strains, Phase IV (KMG-IV): sequencing the most valuable type-strain genomes for metagenomic binning, comparative biology and taxonomic classification.</title>
        <authorList>
            <person name="Goeker M."/>
        </authorList>
    </citation>
    <scope>NUCLEOTIDE SEQUENCE [LARGE SCALE GENOMIC DNA]</scope>
    <source>
        <strain evidence="4 5">DSM 28404</strain>
    </source>
</reference>
<dbReference type="InterPro" id="IPR001498">
    <property type="entry name" value="Impact_N"/>
</dbReference>
<evidence type="ECO:0000256" key="1">
    <source>
        <dbReference type="ARBA" id="ARBA00007665"/>
    </source>
</evidence>
<organism evidence="4 5">
    <name type="scientific">Cricetibacter osteomyelitidis</name>
    <dbReference type="NCBI Taxonomy" id="1521931"/>
    <lineage>
        <taxon>Bacteria</taxon>
        <taxon>Pseudomonadati</taxon>
        <taxon>Pseudomonadota</taxon>
        <taxon>Gammaproteobacteria</taxon>
        <taxon>Pasteurellales</taxon>
        <taxon>Pasteurellaceae</taxon>
        <taxon>Cricetibacter</taxon>
    </lineage>
</organism>
<dbReference type="GO" id="GO:0032561">
    <property type="term" value="F:guanyl ribonucleotide binding"/>
    <property type="evidence" value="ECO:0007669"/>
    <property type="project" value="UniProtKB-ARBA"/>
</dbReference>
<comment type="caution">
    <text evidence="4">The sequence shown here is derived from an EMBL/GenBank/DDBJ whole genome shotgun (WGS) entry which is preliminary data.</text>
</comment>
<feature type="domain" description="Impact N-terminal" evidence="2">
    <location>
        <begin position="29"/>
        <end position="136"/>
    </location>
</feature>
<dbReference type="AlphaFoldDB" id="A0A4R2SWA2"/>
<evidence type="ECO:0000313" key="4">
    <source>
        <dbReference type="EMBL" id="TCP88798.1"/>
    </source>
</evidence>
<dbReference type="PANTHER" id="PTHR16301:SF20">
    <property type="entry name" value="IMPACT FAMILY MEMBER YIGZ"/>
    <property type="match status" value="1"/>
</dbReference>
<dbReference type="InterPro" id="IPR035647">
    <property type="entry name" value="EFG_III/V"/>
</dbReference>
<dbReference type="InterPro" id="IPR015796">
    <property type="entry name" value="Impact_YigZ-like"/>
</dbReference>
<dbReference type="EMBL" id="SLYB01000048">
    <property type="protein sequence ID" value="TCP88798.1"/>
    <property type="molecule type" value="Genomic_DNA"/>
</dbReference>
<feature type="domain" description="UPF0029" evidence="3">
    <location>
        <begin position="152"/>
        <end position="207"/>
    </location>
</feature>
<evidence type="ECO:0000259" key="2">
    <source>
        <dbReference type="Pfam" id="PF01205"/>
    </source>
</evidence>
<dbReference type="InterPro" id="IPR020568">
    <property type="entry name" value="Ribosomal_Su5_D2-typ_SF"/>
</dbReference>
<dbReference type="Pfam" id="PF09186">
    <property type="entry name" value="DUF1949"/>
    <property type="match status" value="1"/>
</dbReference>
<dbReference type="InterPro" id="IPR023582">
    <property type="entry name" value="Impact"/>
</dbReference>
<dbReference type="Pfam" id="PF01205">
    <property type="entry name" value="Impact_N"/>
    <property type="match status" value="1"/>
</dbReference>
<dbReference type="PANTHER" id="PTHR16301">
    <property type="entry name" value="IMPACT-RELATED"/>
    <property type="match status" value="1"/>
</dbReference>
<dbReference type="Proteomes" id="UP000295763">
    <property type="component" value="Unassembled WGS sequence"/>
</dbReference>
<dbReference type="GO" id="GO:0005737">
    <property type="term" value="C:cytoplasm"/>
    <property type="evidence" value="ECO:0007669"/>
    <property type="project" value="TreeGrafter"/>
</dbReference>
<sequence length="214" mass="24154">MNYKPNEGEQFHVQYLIPKSAVIFEEEIKKSRFITYLQQVNGIAEARLHWQHIREQHRDARHHCWAAIAGSPQDSQQFGFSDDGEPAGTAGKPMFSALQGSNIGEISAVVVRYYGGILLGTGGLVRAYGNGVQQALKLLQTTLKIERQLYELTCDYAQVNWLQLLFEKYDVVIEHQSFAEKVKFELAVSDDDITPLSQEINARSAGQLQIIKKD</sequence>
<proteinExistence type="inferred from homology"/>
<dbReference type="SUPFAM" id="SSF54980">
    <property type="entry name" value="EF-G C-terminal domain-like"/>
    <property type="match status" value="1"/>
</dbReference>
<name>A0A4R2SWA2_9PAST</name>
<dbReference type="GO" id="GO:0006446">
    <property type="term" value="P:regulation of translational initiation"/>
    <property type="evidence" value="ECO:0007669"/>
    <property type="project" value="TreeGrafter"/>
</dbReference>
<dbReference type="InterPro" id="IPR015269">
    <property type="entry name" value="UPF0029_Impact_C"/>
</dbReference>
<dbReference type="Gene3D" id="3.30.230.30">
    <property type="entry name" value="Impact, N-terminal domain"/>
    <property type="match status" value="1"/>
</dbReference>
<dbReference type="GO" id="GO:0017111">
    <property type="term" value="F:ribonucleoside triphosphate phosphatase activity"/>
    <property type="evidence" value="ECO:0007669"/>
    <property type="project" value="UniProtKB-ARBA"/>
</dbReference>
<evidence type="ECO:0000259" key="3">
    <source>
        <dbReference type="Pfam" id="PF09186"/>
    </source>
</evidence>
<dbReference type="NCBIfam" id="TIGR00257">
    <property type="entry name" value="IMPACT_YIGZ"/>
    <property type="match status" value="1"/>
</dbReference>
<gene>
    <name evidence="4" type="ORF">EDC44_1484</name>
</gene>
<evidence type="ECO:0000313" key="5">
    <source>
        <dbReference type="Proteomes" id="UP000295763"/>
    </source>
</evidence>
<dbReference type="SUPFAM" id="SSF54211">
    <property type="entry name" value="Ribosomal protein S5 domain 2-like"/>
    <property type="match status" value="1"/>
</dbReference>
<dbReference type="Gene3D" id="3.30.70.240">
    <property type="match status" value="1"/>
</dbReference>
<dbReference type="InterPro" id="IPR036956">
    <property type="entry name" value="Impact_N_sf"/>
</dbReference>